<dbReference type="AlphaFoldDB" id="A0A318RG71"/>
<dbReference type="GO" id="GO:0003677">
    <property type="term" value="F:DNA binding"/>
    <property type="evidence" value="ECO:0007669"/>
    <property type="project" value="UniProtKB-KW"/>
</dbReference>
<keyword evidence="3" id="KW-0804">Transcription</keyword>
<evidence type="ECO:0000259" key="4">
    <source>
        <dbReference type="PROSITE" id="PS50949"/>
    </source>
</evidence>
<dbReference type="InterPro" id="IPR036390">
    <property type="entry name" value="WH_DNA-bd_sf"/>
</dbReference>
<dbReference type="InterPro" id="IPR000524">
    <property type="entry name" value="Tscrpt_reg_HTH_GntR"/>
</dbReference>
<comment type="caution">
    <text evidence="5">The sequence shown here is derived from an EMBL/GenBank/DDBJ whole genome shotgun (WGS) entry which is preliminary data.</text>
</comment>
<dbReference type="PROSITE" id="PS50949">
    <property type="entry name" value="HTH_GNTR"/>
    <property type="match status" value="1"/>
</dbReference>
<dbReference type="Pfam" id="PF00392">
    <property type="entry name" value="GntR"/>
    <property type="match status" value="1"/>
</dbReference>
<protein>
    <submittedName>
        <fullName evidence="5">GntR family transcriptional regulator</fullName>
    </submittedName>
</protein>
<keyword evidence="1" id="KW-0805">Transcription regulation</keyword>
<name>A0A318RG71_WILLI</name>
<evidence type="ECO:0000313" key="6">
    <source>
        <dbReference type="Proteomes" id="UP000247591"/>
    </source>
</evidence>
<evidence type="ECO:0000256" key="1">
    <source>
        <dbReference type="ARBA" id="ARBA00023015"/>
    </source>
</evidence>
<dbReference type="Pfam" id="PF07729">
    <property type="entry name" value="FCD"/>
    <property type="match status" value="1"/>
</dbReference>
<reference evidence="5 6" key="1">
    <citation type="submission" date="2018-06" db="EMBL/GenBank/DDBJ databases">
        <title>Genomic Encyclopedia of Type Strains, Phase IV (KMG-IV): sequencing the most valuable type-strain genomes for metagenomic binning, comparative biology and taxonomic classification.</title>
        <authorList>
            <person name="Goeker M."/>
        </authorList>
    </citation>
    <scope>NUCLEOTIDE SEQUENCE [LARGE SCALE GENOMIC DNA]</scope>
    <source>
        <strain evidence="5 6">DSM 45521</strain>
    </source>
</reference>
<dbReference type="InterPro" id="IPR008920">
    <property type="entry name" value="TF_FadR/GntR_C"/>
</dbReference>
<organism evidence="5 6">
    <name type="scientific">Williamsia limnetica</name>
    <dbReference type="NCBI Taxonomy" id="882452"/>
    <lineage>
        <taxon>Bacteria</taxon>
        <taxon>Bacillati</taxon>
        <taxon>Actinomycetota</taxon>
        <taxon>Actinomycetes</taxon>
        <taxon>Mycobacteriales</taxon>
        <taxon>Nocardiaceae</taxon>
        <taxon>Williamsia</taxon>
    </lineage>
</organism>
<dbReference type="PANTHER" id="PTHR43537:SF24">
    <property type="entry name" value="GLUCONATE OPERON TRANSCRIPTIONAL REPRESSOR"/>
    <property type="match status" value="1"/>
</dbReference>
<dbReference type="Gene3D" id="1.20.120.530">
    <property type="entry name" value="GntR ligand-binding domain-like"/>
    <property type="match status" value="1"/>
</dbReference>
<evidence type="ECO:0000256" key="2">
    <source>
        <dbReference type="ARBA" id="ARBA00023125"/>
    </source>
</evidence>
<proteinExistence type="predicted"/>
<dbReference type="SUPFAM" id="SSF48008">
    <property type="entry name" value="GntR ligand-binding domain-like"/>
    <property type="match status" value="1"/>
</dbReference>
<feature type="domain" description="HTH gntR-type" evidence="4">
    <location>
        <begin position="5"/>
        <end position="72"/>
    </location>
</feature>
<dbReference type="PANTHER" id="PTHR43537">
    <property type="entry name" value="TRANSCRIPTIONAL REGULATOR, GNTR FAMILY"/>
    <property type="match status" value="1"/>
</dbReference>
<evidence type="ECO:0000313" key="5">
    <source>
        <dbReference type="EMBL" id="PYE12112.1"/>
    </source>
</evidence>
<dbReference type="InterPro" id="IPR011711">
    <property type="entry name" value="GntR_C"/>
</dbReference>
<evidence type="ECO:0000256" key="3">
    <source>
        <dbReference type="ARBA" id="ARBA00023163"/>
    </source>
</evidence>
<dbReference type="SUPFAM" id="SSF46785">
    <property type="entry name" value="Winged helix' DNA-binding domain"/>
    <property type="match status" value="1"/>
</dbReference>
<dbReference type="InterPro" id="IPR036388">
    <property type="entry name" value="WH-like_DNA-bd_sf"/>
</dbReference>
<dbReference type="GO" id="GO:0003700">
    <property type="term" value="F:DNA-binding transcription factor activity"/>
    <property type="evidence" value="ECO:0007669"/>
    <property type="project" value="InterPro"/>
</dbReference>
<dbReference type="SMART" id="SM00345">
    <property type="entry name" value="HTH_GNTR"/>
    <property type="match status" value="1"/>
</dbReference>
<keyword evidence="2" id="KW-0238">DNA-binding</keyword>
<sequence>MSIALSAAERAYRRVKDRILSGSLAGGELISEGEVATSLEMSRTPVREAFLRLEAEGWMKLYPKRGALIVPVPPDEAEHVIGARFIVETGAVRILAGTDRSAVVRELRAGIERHVTHAESGDVDAFTREDATFHRIFVQAAGNPLLAAFYDTLRDRQLRMTSASVQRDRAQMQRIIKHHTELTDLIEAGDVDAFAETLSAHLTAVHDLRRPPS</sequence>
<dbReference type="Proteomes" id="UP000247591">
    <property type="component" value="Unassembled WGS sequence"/>
</dbReference>
<dbReference type="PRINTS" id="PR00035">
    <property type="entry name" value="HTHGNTR"/>
</dbReference>
<dbReference type="EMBL" id="QJSP01000025">
    <property type="protein sequence ID" value="PYE12112.1"/>
    <property type="molecule type" value="Genomic_DNA"/>
</dbReference>
<gene>
    <name evidence="5" type="ORF">DFR67_12533</name>
</gene>
<dbReference type="SMART" id="SM00895">
    <property type="entry name" value="FCD"/>
    <property type="match status" value="1"/>
</dbReference>
<keyword evidence="6" id="KW-1185">Reference proteome</keyword>
<dbReference type="Gene3D" id="1.10.10.10">
    <property type="entry name" value="Winged helix-like DNA-binding domain superfamily/Winged helix DNA-binding domain"/>
    <property type="match status" value="1"/>
</dbReference>
<accession>A0A318RG71</accession>